<comment type="catalytic activity">
    <reaction evidence="7">
        <text>ATP + H2O = ADP + phosphate + H(+)</text>
        <dbReference type="Rhea" id="RHEA:13065"/>
        <dbReference type="ChEBI" id="CHEBI:15377"/>
        <dbReference type="ChEBI" id="CHEBI:15378"/>
        <dbReference type="ChEBI" id="CHEBI:30616"/>
        <dbReference type="ChEBI" id="CHEBI:43474"/>
        <dbReference type="ChEBI" id="CHEBI:456216"/>
        <dbReference type="EC" id="3.6.4.13"/>
    </reaction>
</comment>
<dbReference type="FunCoup" id="A0A2K1QTK9">
    <property type="interactions" value="822"/>
</dbReference>
<feature type="region of interest" description="Disordered" evidence="8">
    <location>
        <begin position="532"/>
        <end position="591"/>
    </location>
</feature>
<evidence type="ECO:0000256" key="1">
    <source>
        <dbReference type="ARBA" id="ARBA00022741"/>
    </source>
</evidence>
<dbReference type="SMART" id="SM00487">
    <property type="entry name" value="DEXDc"/>
    <property type="match status" value="1"/>
</dbReference>
<dbReference type="OrthoDB" id="3370at2759"/>
<dbReference type="InterPro" id="IPR000629">
    <property type="entry name" value="RNA-helicase_DEAD-box_CS"/>
</dbReference>
<feature type="domain" description="Helicase ATP-binding" evidence="9">
    <location>
        <begin position="236"/>
        <end position="477"/>
    </location>
</feature>
<dbReference type="GO" id="GO:0003723">
    <property type="term" value="F:RNA binding"/>
    <property type="evidence" value="ECO:0007669"/>
    <property type="project" value="UniProtKB-UniRule"/>
</dbReference>
<dbReference type="AlphaFoldDB" id="A0A2K1QTK9"/>
<dbReference type="Gene3D" id="3.40.50.300">
    <property type="entry name" value="P-loop containing nucleotide triphosphate hydrolases"/>
    <property type="match status" value="2"/>
</dbReference>
<evidence type="ECO:0000313" key="12">
    <source>
        <dbReference type="Proteomes" id="UP000243797"/>
    </source>
</evidence>
<dbReference type="PROSITE" id="PS51194">
    <property type="entry name" value="HELICASE_CTER"/>
    <property type="match status" value="1"/>
</dbReference>
<name>A0A2K1QTK9_9PEZI</name>
<dbReference type="InterPro" id="IPR001650">
    <property type="entry name" value="Helicase_C-like"/>
</dbReference>
<feature type="compositionally biased region" description="Basic and acidic residues" evidence="8">
    <location>
        <begin position="86"/>
        <end position="102"/>
    </location>
</feature>
<evidence type="ECO:0000256" key="8">
    <source>
        <dbReference type="SAM" id="MobiDB-lite"/>
    </source>
</evidence>
<comment type="domain">
    <text evidence="7">The Q motif is unique to and characteristic of the DEAD box family of RNA helicases and controls ATP binding and hydrolysis.</text>
</comment>
<dbReference type="Pfam" id="PF00271">
    <property type="entry name" value="Helicase_C"/>
    <property type="match status" value="1"/>
</dbReference>
<proteinExistence type="inferred from homology"/>
<dbReference type="GO" id="GO:0003724">
    <property type="term" value="F:RNA helicase activity"/>
    <property type="evidence" value="ECO:0007669"/>
    <property type="project" value="UniProtKB-EC"/>
</dbReference>
<evidence type="ECO:0000313" key="11">
    <source>
        <dbReference type="EMBL" id="PNS18280.1"/>
    </source>
</evidence>
<dbReference type="PROSITE" id="PS51192">
    <property type="entry name" value="HELICASE_ATP_BIND_1"/>
    <property type="match status" value="1"/>
</dbReference>
<keyword evidence="12" id="KW-1185">Reference proteome</keyword>
<feature type="region of interest" description="Disordered" evidence="8">
    <location>
        <begin position="1"/>
        <end position="121"/>
    </location>
</feature>
<reference evidence="11 12" key="1">
    <citation type="submission" date="2017-06" db="EMBL/GenBank/DDBJ databases">
        <title>Draft genome sequence of a variant of Elsinoe murrayae.</title>
        <authorList>
            <person name="Cheng Q."/>
        </authorList>
    </citation>
    <scope>NUCLEOTIDE SEQUENCE [LARGE SCALE GENOMIC DNA]</scope>
    <source>
        <strain evidence="11 12">CQ-2017a</strain>
    </source>
</reference>
<organism evidence="11 12">
    <name type="scientific">Sphaceloma murrayae</name>
    <dbReference type="NCBI Taxonomy" id="2082308"/>
    <lineage>
        <taxon>Eukaryota</taxon>
        <taxon>Fungi</taxon>
        <taxon>Dikarya</taxon>
        <taxon>Ascomycota</taxon>
        <taxon>Pezizomycotina</taxon>
        <taxon>Dothideomycetes</taxon>
        <taxon>Dothideomycetidae</taxon>
        <taxon>Myriangiales</taxon>
        <taxon>Elsinoaceae</taxon>
        <taxon>Sphaceloma</taxon>
    </lineage>
</organism>
<protein>
    <recommendedName>
        <fullName evidence="7">ATP-dependent RNA helicase</fullName>
        <ecNumber evidence="7">3.6.4.13</ecNumber>
    </recommendedName>
</protein>
<dbReference type="GO" id="GO:0016787">
    <property type="term" value="F:hydrolase activity"/>
    <property type="evidence" value="ECO:0007669"/>
    <property type="project" value="UniProtKB-KW"/>
</dbReference>
<evidence type="ECO:0000256" key="5">
    <source>
        <dbReference type="ARBA" id="ARBA00022884"/>
    </source>
</evidence>
<feature type="compositionally biased region" description="Low complexity" evidence="8">
    <location>
        <begin position="543"/>
        <end position="577"/>
    </location>
</feature>
<dbReference type="PANTHER" id="PTHR24031">
    <property type="entry name" value="RNA HELICASE"/>
    <property type="match status" value="1"/>
</dbReference>
<dbReference type="Pfam" id="PF00270">
    <property type="entry name" value="DEAD"/>
    <property type="match status" value="2"/>
</dbReference>
<comment type="caution">
    <text evidence="11">The sequence shown here is derived from an EMBL/GenBank/DDBJ whole genome shotgun (WGS) entry which is preliminary data.</text>
</comment>
<dbReference type="InterPro" id="IPR011545">
    <property type="entry name" value="DEAD/DEAH_box_helicase_dom"/>
</dbReference>
<comment type="similarity">
    <text evidence="6">Belongs to the DEAD box helicase family.</text>
</comment>
<dbReference type="CDD" id="cd18787">
    <property type="entry name" value="SF2_C_DEAD"/>
    <property type="match status" value="1"/>
</dbReference>
<evidence type="ECO:0000256" key="4">
    <source>
        <dbReference type="ARBA" id="ARBA00022840"/>
    </source>
</evidence>
<evidence type="ECO:0000256" key="6">
    <source>
        <dbReference type="RuleBase" id="RU000492"/>
    </source>
</evidence>
<evidence type="ECO:0000256" key="7">
    <source>
        <dbReference type="RuleBase" id="RU365068"/>
    </source>
</evidence>
<dbReference type="Proteomes" id="UP000243797">
    <property type="component" value="Unassembled WGS sequence"/>
</dbReference>
<evidence type="ECO:0000259" key="9">
    <source>
        <dbReference type="PROSITE" id="PS51192"/>
    </source>
</evidence>
<dbReference type="PROSITE" id="PS00039">
    <property type="entry name" value="DEAD_ATP_HELICASE"/>
    <property type="match status" value="1"/>
</dbReference>
<keyword evidence="2 6" id="KW-0378">Hydrolase</keyword>
<dbReference type="CDD" id="cd17956">
    <property type="entry name" value="DEADc_DDX51"/>
    <property type="match status" value="1"/>
</dbReference>
<evidence type="ECO:0000259" key="10">
    <source>
        <dbReference type="PROSITE" id="PS51194"/>
    </source>
</evidence>
<keyword evidence="1 6" id="KW-0547">Nucleotide-binding</keyword>
<dbReference type="InterPro" id="IPR014001">
    <property type="entry name" value="Helicase_ATP-bd"/>
</dbReference>
<dbReference type="SMART" id="SM00490">
    <property type="entry name" value="HELICc"/>
    <property type="match status" value="1"/>
</dbReference>
<dbReference type="InParanoid" id="A0A2K1QTK9"/>
<dbReference type="InterPro" id="IPR027417">
    <property type="entry name" value="P-loop_NTPase"/>
</dbReference>
<keyword evidence="5 7" id="KW-0694">RNA-binding</keyword>
<evidence type="ECO:0000256" key="2">
    <source>
        <dbReference type="ARBA" id="ARBA00022801"/>
    </source>
</evidence>
<dbReference type="SUPFAM" id="SSF52540">
    <property type="entry name" value="P-loop containing nucleoside triphosphate hydrolases"/>
    <property type="match status" value="2"/>
</dbReference>
<dbReference type="EMBL" id="NKHZ01000043">
    <property type="protein sequence ID" value="PNS18280.1"/>
    <property type="molecule type" value="Genomic_DNA"/>
</dbReference>
<dbReference type="EC" id="3.6.4.13" evidence="7"/>
<feature type="compositionally biased region" description="Low complexity" evidence="8">
    <location>
        <begin position="103"/>
        <end position="112"/>
    </location>
</feature>
<comment type="function">
    <text evidence="7">RNA helicase.</text>
</comment>
<evidence type="ECO:0000256" key="3">
    <source>
        <dbReference type="ARBA" id="ARBA00022806"/>
    </source>
</evidence>
<keyword evidence="3 6" id="KW-0347">Helicase</keyword>
<keyword evidence="4 6" id="KW-0067">ATP-binding</keyword>
<dbReference type="GO" id="GO:0005524">
    <property type="term" value="F:ATP binding"/>
    <property type="evidence" value="ECO:0007669"/>
    <property type="project" value="UniProtKB-UniRule"/>
</dbReference>
<dbReference type="STRING" id="2082308.A0A2K1QTK9"/>
<sequence>MAPLYARYIPPKKPQDAVKSTQKISQPVVDISPSNGPSIADAGDGRKKRKRTDEERAARKSRKQAKKGDIDASTDDTGTGPSVADAELHQRREIDSKIERNGDTIGTTTVTDRTSEPDRSMRKYQNVLNKFQKSARRAAVADRHDDSLPNIEEPKELHDLVPLPQPEREKTPEFRQTYSTLPEWLEKPISVSSTTTTSFQSLGIEKRTEAHLKSKGFPEAFAVQTALLPRLVTPLDGLHRRPNDLCVAAPTGSGKTLGYVLPIVENLRRRQMVRRLRAIVVVPTRELVNQALTTFKLCAAGSQLQVATSTGNQGFTEEQAALIHKTSRFDPKLYEQNLRRVRHRQMFEDDSEDDGGDDLDDVKGEQYLKDAVTMPPYHVPLYQSAVDVLICTPGRLVEHLQNTVGFTLDDLEYLVIDEADRLLDQSFQDWVKVINGALEPKVERLKARYVRKVILSATMTRDVSQLSALRLQRPSLIVVKGDTLGDDAVKMNDRGDFELPAGLKEHAIPVGDGSEKPLHLLGLVEQLLLRQNGKIKRPRDNSSDSSSSDSSEVSSESSDSSSESDTDTVSSSSVSTSGHTAHHSPGQPRSPGAAAQILIFAASTSEAHRLHHLLQSLLPQVTKPVPALTLLTRSQTNLSSLVSSHPDKARMIISTDRASRGLDLALTHVINYTIPRSLESYVHRVGRTARAGRGGEAWSLFTDKEGRWFWNEIARAEQVARRTGVDRRKVEGGTHWTTDEGKAQYQRILAEMAEMVDGEKKDR</sequence>
<gene>
    <name evidence="11" type="ORF">CAC42_7649</name>
</gene>
<accession>A0A2K1QTK9</accession>
<feature type="domain" description="Helicase C-terminal" evidence="10">
    <location>
        <begin position="587"/>
        <end position="741"/>
    </location>
</feature>